<protein>
    <submittedName>
        <fullName evidence="2">Uncharacterized protein</fullName>
    </submittedName>
</protein>
<evidence type="ECO:0000256" key="1">
    <source>
        <dbReference type="SAM" id="MobiDB-lite"/>
    </source>
</evidence>
<organism evidence="2 3">
    <name type="scientific">Eumeta variegata</name>
    <name type="common">Bagworm moth</name>
    <name type="synonym">Eumeta japonica</name>
    <dbReference type="NCBI Taxonomy" id="151549"/>
    <lineage>
        <taxon>Eukaryota</taxon>
        <taxon>Metazoa</taxon>
        <taxon>Ecdysozoa</taxon>
        <taxon>Arthropoda</taxon>
        <taxon>Hexapoda</taxon>
        <taxon>Insecta</taxon>
        <taxon>Pterygota</taxon>
        <taxon>Neoptera</taxon>
        <taxon>Endopterygota</taxon>
        <taxon>Lepidoptera</taxon>
        <taxon>Glossata</taxon>
        <taxon>Ditrysia</taxon>
        <taxon>Tineoidea</taxon>
        <taxon>Psychidae</taxon>
        <taxon>Oiketicinae</taxon>
        <taxon>Eumeta</taxon>
    </lineage>
</organism>
<evidence type="ECO:0000313" key="2">
    <source>
        <dbReference type="EMBL" id="GBP11464.1"/>
    </source>
</evidence>
<sequence length="120" mass="12700">MDHWNNTAISRSAAVVKLPFCEGTSNLLANTDVSSEALQNQKKNSDYDSGSECVFENEHYVGKGRGKRGNEGGETRAPGDGGAESGRSKLNASEHTRDGPGPAAAARPRAALNSNINRNK</sequence>
<reference evidence="2 3" key="1">
    <citation type="journal article" date="2019" name="Commun. Biol.">
        <title>The bagworm genome reveals a unique fibroin gene that provides high tensile strength.</title>
        <authorList>
            <person name="Kono N."/>
            <person name="Nakamura H."/>
            <person name="Ohtoshi R."/>
            <person name="Tomita M."/>
            <person name="Numata K."/>
            <person name="Arakawa K."/>
        </authorList>
    </citation>
    <scope>NUCLEOTIDE SEQUENCE [LARGE SCALE GENOMIC DNA]</scope>
</reference>
<feature type="compositionally biased region" description="Low complexity" evidence="1">
    <location>
        <begin position="99"/>
        <end position="111"/>
    </location>
</feature>
<comment type="caution">
    <text evidence="2">The sequence shown here is derived from an EMBL/GenBank/DDBJ whole genome shotgun (WGS) entry which is preliminary data.</text>
</comment>
<dbReference type="Proteomes" id="UP000299102">
    <property type="component" value="Unassembled WGS sequence"/>
</dbReference>
<keyword evidence="3" id="KW-1185">Reference proteome</keyword>
<proteinExistence type="predicted"/>
<accession>A0A4C1TBF0</accession>
<gene>
    <name evidence="2" type="ORF">EVAR_92959_1</name>
</gene>
<dbReference type="AlphaFoldDB" id="A0A4C1TBF0"/>
<feature type="region of interest" description="Disordered" evidence="1">
    <location>
        <begin position="58"/>
        <end position="120"/>
    </location>
</feature>
<evidence type="ECO:0000313" key="3">
    <source>
        <dbReference type="Proteomes" id="UP000299102"/>
    </source>
</evidence>
<name>A0A4C1TBF0_EUMVA</name>
<dbReference type="EMBL" id="BGZK01000046">
    <property type="protein sequence ID" value="GBP11464.1"/>
    <property type="molecule type" value="Genomic_DNA"/>
</dbReference>